<dbReference type="NCBIfam" id="TIGR03142">
    <property type="entry name" value="cytochro_ccmI"/>
    <property type="match status" value="1"/>
</dbReference>
<evidence type="ECO:0000259" key="5">
    <source>
        <dbReference type="Pfam" id="PF23892"/>
    </source>
</evidence>
<sequence>MTSFILLAALLVVAVAAILLPPLLRAPRSSGGADQREATLAIFRDQLAELERECANGSLAEADFEQAQSELQRRLLDDIQPPTSGQSDARPGRKTALALLVVLPLAAAGGYALLGNQAALDPLQRQARVTPQQIEGMVAGLVAKLRENPDDSKGWLMLARSYKVLERFPEAADAYSRAGALVDQNPELLADYAEVLSRAQGGDLQGKPTELVERALKIDPNEPQALLLAGAAASDRRQFALAADYWARLLAQVEPGSEEARALATAVERARELAAQTASGKPAGQTAVASGSAVSGEVTLSGEIAGQAAPDDVLFVFARPDEGPRMPLAATRARVGDLPLRFRFDDSMALPGGKKLSDFKTVSIEARIARAGKAQSSSGDLYGTLSGVKPGSQGLRLLIDQVQP</sequence>
<keyword evidence="2" id="KW-0677">Repeat</keyword>
<dbReference type="EMBL" id="JEMY01000041">
    <property type="protein sequence ID" value="EXI86764.1"/>
    <property type="molecule type" value="Genomic_DNA"/>
</dbReference>
<evidence type="ECO:0000256" key="4">
    <source>
        <dbReference type="ARBA" id="ARBA00022803"/>
    </source>
</evidence>
<dbReference type="STRING" id="1454004.AW11_02934"/>
<dbReference type="SUPFAM" id="SSF48452">
    <property type="entry name" value="TPR-like"/>
    <property type="match status" value="1"/>
</dbReference>
<accession>A0A011R6K8</accession>
<dbReference type="Pfam" id="PF23914">
    <property type="entry name" value="TPR_CcmH_CycH"/>
    <property type="match status" value="1"/>
</dbReference>
<dbReference type="InterPro" id="IPR017560">
    <property type="entry name" value="Cyt_c_biogenesis_CcmI"/>
</dbReference>
<evidence type="ECO:0000259" key="6">
    <source>
        <dbReference type="Pfam" id="PF23914"/>
    </source>
</evidence>
<evidence type="ECO:0000256" key="1">
    <source>
        <dbReference type="ARBA" id="ARBA00004196"/>
    </source>
</evidence>
<protein>
    <submittedName>
        <fullName evidence="7">Formate-dependent nitrite reductase complex subunit NrfG</fullName>
    </submittedName>
</protein>
<name>A0A011R6K8_ACCRE</name>
<dbReference type="GO" id="GO:0017004">
    <property type="term" value="P:cytochrome complex assembly"/>
    <property type="evidence" value="ECO:0007669"/>
    <property type="project" value="UniProtKB-KW"/>
</dbReference>
<evidence type="ECO:0000313" key="7">
    <source>
        <dbReference type="EMBL" id="EXI86764.1"/>
    </source>
</evidence>
<dbReference type="PANTHER" id="PTHR47870:SF4">
    <property type="entry name" value="CYTOCHROME C-TYPE BIOGENESIS PROTEIN CYCH"/>
    <property type="match status" value="1"/>
</dbReference>
<feature type="domain" description="Cytochrome c-type biogenesis protein H Ig-like" evidence="5">
    <location>
        <begin position="296"/>
        <end position="400"/>
    </location>
</feature>
<evidence type="ECO:0000313" key="8">
    <source>
        <dbReference type="Proteomes" id="UP000022141"/>
    </source>
</evidence>
<keyword evidence="3" id="KW-0201">Cytochrome c-type biogenesis</keyword>
<dbReference type="InterPro" id="IPR011990">
    <property type="entry name" value="TPR-like_helical_dom_sf"/>
</dbReference>
<dbReference type="InterPro" id="IPR056412">
    <property type="entry name" value="Ig_CycH"/>
</dbReference>
<dbReference type="PATRIC" id="fig|1454004.3.peg.3028"/>
<evidence type="ECO:0000256" key="2">
    <source>
        <dbReference type="ARBA" id="ARBA00022737"/>
    </source>
</evidence>
<dbReference type="PANTHER" id="PTHR47870">
    <property type="entry name" value="CYTOCHROME C-TYPE BIOGENESIS PROTEIN CCMH"/>
    <property type="match status" value="1"/>
</dbReference>
<dbReference type="AlphaFoldDB" id="A0A011R6K8"/>
<keyword evidence="4" id="KW-0802">TPR repeat</keyword>
<dbReference type="eggNOG" id="COG4235">
    <property type="taxonomic scope" value="Bacteria"/>
</dbReference>
<comment type="subcellular location">
    <subcellularLocation>
        <location evidence="1">Cell envelope</location>
    </subcellularLocation>
</comment>
<feature type="domain" description="Cytochrome c-type biogenesis protein H TPR" evidence="6">
    <location>
        <begin position="125"/>
        <end position="258"/>
    </location>
</feature>
<dbReference type="Proteomes" id="UP000022141">
    <property type="component" value="Unassembled WGS sequence"/>
</dbReference>
<dbReference type="Gene3D" id="1.25.40.10">
    <property type="entry name" value="Tetratricopeptide repeat domain"/>
    <property type="match status" value="1"/>
</dbReference>
<proteinExistence type="predicted"/>
<dbReference type="Pfam" id="PF23892">
    <property type="entry name" value="Ig_CycH"/>
    <property type="match status" value="1"/>
</dbReference>
<comment type="caution">
    <text evidence="7">The sequence shown here is derived from an EMBL/GenBank/DDBJ whole genome shotgun (WGS) entry which is preliminary data.</text>
</comment>
<dbReference type="InterPro" id="IPR051263">
    <property type="entry name" value="C-type_cytochrome_biogenesis"/>
</dbReference>
<reference evidence="7" key="1">
    <citation type="submission" date="2014-02" db="EMBL/GenBank/DDBJ databases">
        <title>Expanding our view of genomic diversity in Candidatus Accumulibacter clades.</title>
        <authorList>
            <person name="Skennerton C.T."/>
            <person name="Barr J.J."/>
            <person name="Slater F.R."/>
            <person name="Bond P.L."/>
            <person name="Tyson G.W."/>
        </authorList>
    </citation>
    <scope>NUCLEOTIDE SEQUENCE [LARGE SCALE GENOMIC DNA]</scope>
</reference>
<gene>
    <name evidence="7" type="primary">nrfG</name>
    <name evidence="7" type="ORF">AW11_02934</name>
</gene>
<keyword evidence="8" id="KW-1185">Reference proteome</keyword>
<dbReference type="GO" id="GO:0030313">
    <property type="term" value="C:cell envelope"/>
    <property type="evidence" value="ECO:0007669"/>
    <property type="project" value="UniProtKB-SubCell"/>
</dbReference>
<dbReference type="InterPro" id="IPR056413">
    <property type="entry name" value="TPR_CcmH_CycH"/>
</dbReference>
<dbReference type="GO" id="GO:0005886">
    <property type="term" value="C:plasma membrane"/>
    <property type="evidence" value="ECO:0007669"/>
    <property type="project" value="TreeGrafter"/>
</dbReference>
<evidence type="ECO:0000256" key="3">
    <source>
        <dbReference type="ARBA" id="ARBA00022748"/>
    </source>
</evidence>
<organism evidence="7 8">
    <name type="scientific">Accumulibacter regalis</name>
    <dbReference type="NCBI Taxonomy" id="522306"/>
    <lineage>
        <taxon>Bacteria</taxon>
        <taxon>Pseudomonadati</taxon>
        <taxon>Pseudomonadota</taxon>
        <taxon>Betaproteobacteria</taxon>
        <taxon>Candidatus Accumulibacter</taxon>
    </lineage>
</organism>